<evidence type="ECO:0008006" key="3">
    <source>
        <dbReference type="Google" id="ProtNLM"/>
    </source>
</evidence>
<accession>A0ABQ5VA97</accession>
<dbReference type="RefSeq" id="WP_284390672.1">
    <property type="nucleotide sequence ID" value="NZ_BSNK01000002.1"/>
</dbReference>
<reference evidence="1" key="1">
    <citation type="journal article" date="2014" name="Int. J. Syst. Evol. Microbiol.">
        <title>Complete genome of a new Firmicutes species belonging to the dominant human colonic microbiota ('Ruminococcus bicirculans') reveals two chromosomes and a selective capacity to utilize plant glucans.</title>
        <authorList>
            <consortium name="NISC Comparative Sequencing Program"/>
            <person name="Wegmann U."/>
            <person name="Louis P."/>
            <person name="Goesmann A."/>
            <person name="Henrissat B."/>
            <person name="Duncan S.H."/>
            <person name="Flint H.J."/>
        </authorList>
    </citation>
    <scope>NUCLEOTIDE SEQUENCE</scope>
    <source>
        <strain evidence="1">NBRC 108219</strain>
    </source>
</reference>
<gene>
    <name evidence="1" type="ORF">GCM10007853_22320</name>
</gene>
<dbReference type="EMBL" id="BSNK01000002">
    <property type="protein sequence ID" value="GLQ24358.1"/>
    <property type="molecule type" value="Genomic_DNA"/>
</dbReference>
<comment type="caution">
    <text evidence="1">The sequence shown here is derived from an EMBL/GenBank/DDBJ whole genome shotgun (WGS) entry which is preliminary data.</text>
</comment>
<dbReference type="Pfam" id="PF07309">
    <property type="entry name" value="FlaF"/>
    <property type="match status" value="1"/>
</dbReference>
<keyword evidence="2" id="KW-1185">Reference proteome</keyword>
<organism evidence="1 2">
    <name type="scientific">Algimonas ampicilliniresistens</name>
    <dbReference type="NCBI Taxonomy" id="1298735"/>
    <lineage>
        <taxon>Bacteria</taxon>
        <taxon>Pseudomonadati</taxon>
        <taxon>Pseudomonadota</taxon>
        <taxon>Alphaproteobacteria</taxon>
        <taxon>Maricaulales</taxon>
        <taxon>Robiginitomaculaceae</taxon>
        <taxon>Algimonas</taxon>
    </lineage>
</organism>
<reference evidence="1" key="2">
    <citation type="submission" date="2023-01" db="EMBL/GenBank/DDBJ databases">
        <title>Draft genome sequence of Algimonas ampicilliniresistens strain NBRC 108219.</title>
        <authorList>
            <person name="Sun Q."/>
            <person name="Mori K."/>
        </authorList>
    </citation>
    <scope>NUCLEOTIDE SEQUENCE</scope>
    <source>
        <strain evidence="1">NBRC 108219</strain>
    </source>
</reference>
<protein>
    <recommendedName>
        <fullName evidence="3">Flagellar biosynthesis regulator FlhF</fullName>
    </recommendedName>
</protein>
<proteinExistence type="predicted"/>
<dbReference type="Proteomes" id="UP001161391">
    <property type="component" value="Unassembled WGS sequence"/>
</dbReference>
<dbReference type="InterPro" id="IPR010845">
    <property type="entry name" value="FlaF"/>
</dbReference>
<sequence length="136" mass="14748">MALMTAHAFNAHSAYHKTGRATGSDREVEVQVFQKSIASLRPFTGLDFKLTPDAATVLSENLKLWDMLIVDLVHADNQLDDALAAQLLSLGRFVRFHTHGLYSGTGTVDVLVEINTAILQGLLGRPSETVDNSEAA</sequence>
<name>A0ABQ5VA97_9PROT</name>
<evidence type="ECO:0000313" key="2">
    <source>
        <dbReference type="Proteomes" id="UP001161391"/>
    </source>
</evidence>
<evidence type="ECO:0000313" key="1">
    <source>
        <dbReference type="EMBL" id="GLQ24358.1"/>
    </source>
</evidence>